<feature type="domain" description="F-box" evidence="2">
    <location>
        <begin position="10"/>
        <end position="58"/>
    </location>
</feature>
<evidence type="ECO:0000259" key="2">
    <source>
        <dbReference type="PROSITE" id="PS50181"/>
    </source>
</evidence>
<dbReference type="AlphaFoldDB" id="A0A1A6AC60"/>
<dbReference type="InterPro" id="IPR036047">
    <property type="entry name" value="F-box-like_dom_sf"/>
</dbReference>
<dbReference type="Proteomes" id="UP000078595">
    <property type="component" value="Chromosome 2"/>
</dbReference>
<dbReference type="OrthoDB" id="2571288at2759"/>
<protein>
    <recommendedName>
        <fullName evidence="2">F-box domain-containing protein</fullName>
    </recommendedName>
</protein>
<accession>A0A1A6AC60</accession>
<evidence type="ECO:0000313" key="3">
    <source>
        <dbReference type="EMBL" id="OBR87652.1"/>
    </source>
</evidence>
<dbReference type="GeneID" id="28965559"/>
<dbReference type="InterPro" id="IPR001810">
    <property type="entry name" value="F-box_dom"/>
</dbReference>
<feature type="region of interest" description="Disordered" evidence="1">
    <location>
        <begin position="357"/>
        <end position="376"/>
    </location>
</feature>
<reference evidence="3" key="1">
    <citation type="submission" date="2013-07" db="EMBL/GenBank/DDBJ databases">
        <title>The Genome Sequence of Cryptococcus dejecticola CBS10117.</title>
        <authorList>
            <consortium name="The Broad Institute Genome Sequencing Platform"/>
            <person name="Cuomo C."/>
            <person name="Litvintseva A."/>
            <person name="Chen Y."/>
            <person name="Heitman J."/>
            <person name="Sun S."/>
            <person name="Springer D."/>
            <person name="Dromer F."/>
            <person name="Young S.K."/>
            <person name="Zeng Q."/>
            <person name="Gargeya S."/>
            <person name="Fitzgerald M."/>
            <person name="Abouelleil A."/>
            <person name="Alvarado L."/>
            <person name="Berlin A.M."/>
            <person name="Chapman S.B."/>
            <person name="Dewar J."/>
            <person name="Goldberg J."/>
            <person name="Griggs A."/>
            <person name="Gujja S."/>
            <person name="Hansen M."/>
            <person name="Howarth C."/>
            <person name="Imamovic A."/>
            <person name="Larimer J."/>
            <person name="McCowan C."/>
            <person name="Murphy C."/>
            <person name="Pearson M."/>
            <person name="Priest M."/>
            <person name="Roberts A."/>
            <person name="Saif S."/>
            <person name="Shea T."/>
            <person name="Sykes S."/>
            <person name="Wortman J."/>
            <person name="Nusbaum C."/>
            <person name="Birren B."/>
        </authorList>
    </citation>
    <scope>NUCLEOTIDE SEQUENCE [LARGE SCALE GENOMIC DNA]</scope>
    <source>
        <strain evidence="3">CBS 10117</strain>
    </source>
</reference>
<dbReference type="VEuPathDB" id="FungiDB:I303_01860"/>
<proteinExistence type="predicted"/>
<dbReference type="SUPFAM" id="SSF81383">
    <property type="entry name" value="F-box domain"/>
    <property type="match status" value="1"/>
</dbReference>
<dbReference type="PROSITE" id="PS50181">
    <property type="entry name" value="FBOX"/>
    <property type="match status" value="1"/>
</dbReference>
<name>A0A1A6AC60_9TREE</name>
<dbReference type="RefSeq" id="XP_018265494.1">
    <property type="nucleotide sequence ID" value="XM_018405213.1"/>
</dbReference>
<dbReference type="KEGG" id="kdj:28965559"/>
<dbReference type="Gene3D" id="1.20.1280.50">
    <property type="match status" value="1"/>
</dbReference>
<reference evidence="4" key="2">
    <citation type="submission" date="2013-07" db="EMBL/GenBank/DDBJ databases">
        <authorList>
            <consortium name="The Broad Institute Genome Sequencing Platform"/>
            <person name="Cuomo C."/>
            <person name="Litvintseva A."/>
            <person name="Chen Y."/>
            <person name="Heitman J."/>
            <person name="Sun S."/>
            <person name="Springer D."/>
            <person name="Dromer F."/>
            <person name="Young S.K."/>
            <person name="Zeng Q."/>
            <person name="Gargeya S."/>
            <person name="Fitzgerald M."/>
            <person name="Abouelleil A."/>
            <person name="Alvarado L."/>
            <person name="Berlin A.M."/>
            <person name="Chapman S.B."/>
            <person name="Dewar J."/>
            <person name="Goldberg J."/>
            <person name="Griggs A."/>
            <person name="Gujja S."/>
            <person name="Hansen M."/>
            <person name="Howarth C."/>
            <person name="Imamovic A."/>
            <person name="Larimer J."/>
            <person name="McCowan C."/>
            <person name="Murphy C."/>
            <person name="Pearson M."/>
            <person name="Priest M."/>
            <person name="Roberts A."/>
            <person name="Saif S."/>
            <person name="Shea T."/>
            <person name="Sykes S."/>
            <person name="Wortman J."/>
            <person name="Nusbaum C."/>
            <person name="Birren B."/>
        </authorList>
    </citation>
    <scope>NUCLEOTIDE SEQUENCE</scope>
    <source>
        <strain evidence="4">CBS 10117</strain>
    </source>
</reference>
<reference evidence="4" key="3">
    <citation type="submission" date="2024-02" db="EMBL/GenBank/DDBJ databases">
        <title>Comparative genomics of Cryptococcus and Kwoniella reveals pathogenesis evolution and contrasting modes of karyotype evolution via chromosome fusion or intercentromeric recombination.</title>
        <authorList>
            <person name="Coelho M.A."/>
            <person name="David-Palma M."/>
            <person name="Shea T."/>
            <person name="Bowers K."/>
            <person name="McGinley-Smith S."/>
            <person name="Mohammad A.W."/>
            <person name="Gnirke A."/>
            <person name="Yurkov A.M."/>
            <person name="Nowrousian M."/>
            <person name="Sun S."/>
            <person name="Cuomo C.A."/>
            <person name="Heitman J."/>
        </authorList>
    </citation>
    <scope>NUCLEOTIDE SEQUENCE</scope>
    <source>
        <strain evidence="4">CBS 10117</strain>
    </source>
</reference>
<dbReference type="EMBL" id="KI894028">
    <property type="protein sequence ID" value="OBR87652.1"/>
    <property type="molecule type" value="Genomic_DNA"/>
</dbReference>
<evidence type="ECO:0000313" key="4">
    <source>
        <dbReference type="EMBL" id="WWC59446.1"/>
    </source>
</evidence>
<organism evidence="3">
    <name type="scientific">Kwoniella dejecticola CBS 10117</name>
    <dbReference type="NCBI Taxonomy" id="1296121"/>
    <lineage>
        <taxon>Eukaryota</taxon>
        <taxon>Fungi</taxon>
        <taxon>Dikarya</taxon>
        <taxon>Basidiomycota</taxon>
        <taxon>Agaricomycotina</taxon>
        <taxon>Tremellomycetes</taxon>
        <taxon>Tremellales</taxon>
        <taxon>Cryptococcaceae</taxon>
        <taxon>Kwoniella</taxon>
    </lineage>
</organism>
<sequence length="376" mass="43921">MDLEVKPSSPPNHRTLPSEIIHQILSYFCIQDLSTLSDCSLVSRQFNGIATPLLWRWLYLKPPTTIHTEQDAQEPSHQTKTENWTVDLLKHVKILSISTHQENWCAHSKIISLPNLEVLRLKVHSELSGRSEYHHELNFGQPEHDPQPCPLVKNLKPKVIIWERTGYSSLCLDEAPSLPTSVWSHVETLIFLASSIDAGTRHTRCNFSLPKEIPKLKKIYWIYDPVSTYRDEEVHWSDQEPFWSSIPKLDTWVLLNVILRSPRCDIDIVNLRSTVLRRRHLRDSFTETQKLMKIQILNEMGYELEGAMDQDFIIPKDMKYCSEHLSFLSMAEFIAEKDARGWFEPFEVRAWQDAMYEAESGTEEEREKMHDQSLKE</sequence>
<feature type="compositionally biased region" description="Basic and acidic residues" evidence="1">
    <location>
        <begin position="363"/>
        <end position="376"/>
    </location>
</feature>
<dbReference type="EMBL" id="CP144531">
    <property type="protein sequence ID" value="WWC59446.1"/>
    <property type="molecule type" value="Genomic_DNA"/>
</dbReference>
<gene>
    <name evidence="3" type="ORF">I303_01860</name>
    <name evidence="4" type="ORF">I303_102002</name>
</gene>
<keyword evidence="5" id="KW-1185">Reference proteome</keyword>
<evidence type="ECO:0000256" key="1">
    <source>
        <dbReference type="SAM" id="MobiDB-lite"/>
    </source>
</evidence>
<evidence type="ECO:0000313" key="5">
    <source>
        <dbReference type="Proteomes" id="UP000078595"/>
    </source>
</evidence>
<dbReference type="Pfam" id="PF12937">
    <property type="entry name" value="F-box-like"/>
    <property type="match status" value="1"/>
</dbReference>